<evidence type="ECO:0000256" key="4">
    <source>
        <dbReference type="ARBA" id="ARBA00023049"/>
    </source>
</evidence>
<dbReference type="SUPFAM" id="SSF111283">
    <property type="entry name" value="Putative modulator of DNA gyrase, PmbA/TldD"/>
    <property type="match status" value="1"/>
</dbReference>
<evidence type="ECO:0000259" key="5">
    <source>
        <dbReference type="Pfam" id="PF01523"/>
    </source>
</evidence>
<evidence type="ECO:0000256" key="2">
    <source>
        <dbReference type="ARBA" id="ARBA00022670"/>
    </source>
</evidence>
<dbReference type="EMBL" id="BMHA01000004">
    <property type="protein sequence ID" value="GGI05218.1"/>
    <property type="molecule type" value="Genomic_DNA"/>
</dbReference>
<keyword evidence="2" id="KW-0645">Protease</keyword>
<feature type="domain" description="Metalloprotease TldD/E C-terminal" evidence="6">
    <location>
        <begin position="242"/>
        <end position="457"/>
    </location>
</feature>
<dbReference type="AlphaFoldDB" id="A0A8J3A759"/>
<dbReference type="Pfam" id="PF01523">
    <property type="entry name" value="PmbA_TldD_1st"/>
    <property type="match status" value="1"/>
</dbReference>
<organism evidence="7 8">
    <name type="scientific">Egicoccus halophilus</name>
    <dbReference type="NCBI Taxonomy" id="1670830"/>
    <lineage>
        <taxon>Bacteria</taxon>
        <taxon>Bacillati</taxon>
        <taxon>Actinomycetota</taxon>
        <taxon>Nitriliruptoria</taxon>
        <taxon>Egicoccales</taxon>
        <taxon>Egicoccaceae</taxon>
        <taxon>Egicoccus</taxon>
    </lineage>
</organism>
<evidence type="ECO:0000313" key="8">
    <source>
        <dbReference type="Proteomes" id="UP000650511"/>
    </source>
</evidence>
<dbReference type="InterPro" id="IPR035068">
    <property type="entry name" value="TldD/PmbA_N"/>
</dbReference>
<evidence type="ECO:0000259" key="6">
    <source>
        <dbReference type="Pfam" id="PF19289"/>
    </source>
</evidence>
<dbReference type="Pfam" id="PF19289">
    <property type="entry name" value="PmbA_TldD_3rd"/>
    <property type="match status" value="1"/>
</dbReference>
<sequence length="488" mass="51948">MPNASAGDEMFDYARAAVEAALAAGATYADARVVIRRQERIAAHNGEVESVTHAEDAGVGVRALIGSSWGFAATGELTDVAAKKAGAEATATAKASALVPGAAIELADVPVAQDVYETPHAENPFDVPLGDKVDLVVGVTRTMSEVEGIAVATAHLGFWDTDKWFVSSQGHRIHQHLVEAGGGMDATAVGESETQRRSYPQSFGHYETGGYEVIRRFDLPGNAARIAEEAVQLLSAPDCPAGEMDLVLESSQLALQIHESVGHAIELDRILGWEAAFAGTSFLDLEQLGSLQYGSELMNITADATIPGALATFGYDDEGTPARAVDIVREGTWVGVLSGRDTAHLAGLEPGGMVRADGFNRLPMVRMTNVGLKPGEGSLDEIIADTRRGVYLATNRSWSIDDRRLNFQFGCEIGWEIVDGKLGRMVKNPTYTGITPRFWASLDRLAGEDEWVPWGVPNCGKGQPMQVGHTGHPASPGRFTNVRVGVKG</sequence>
<dbReference type="PANTHER" id="PTHR30624:SF10">
    <property type="entry name" value="CONSERVED PROTEIN"/>
    <property type="match status" value="1"/>
</dbReference>
<dbReference type="GO" id="GO:0008237">
    <property type="term" value="F:metallopeptidase activity"/>
    <property type="evidence" value="ECO:0007669"/>
    <property type="project" value="UniProtKB-KW"/>
</dbReference>
<dbReference type="GO" id="GO:0006508">
    <property type="term" value="P:proteolysis"/>
    <property type="evidence" value="ECO:0007669"/>
    <property type="project" value="UniProtKB-KW"/>
</dbReference>
<evidence type="ECO:0000256" key="1">
    <source>
        <dbReference type="ARBA" id="ARBA00005836"/>
    </source>
</evidence>
<name>A0A8J3A759_9ACTN</name>
<reference evidence="7" key="1">
    <citation type="journal article" date="2014" name="Int. J. Syst. Evol. Microbiol.">
        <title>Complete genome sequence of Corynebacterium casei LMG S-19264T (=DSM 44701T), isolated from a smear-ripened cheese.</title>
        <authorList>
            <consortium name="US DOE Joint Genome Institute (JGI-PGF)"/>
            <person name="Walter F."/>
            <person name="Albersmeier A."/>
            <person name="Kalinowski J."/>
            <person name="Ruckert C."/>
        </authorList>
    </citation>
    <scope>NUCLEOTIDE SEQUENCE</scope>
    <source>
        <strain evidence="7">CGMCC 1.14988</strain>
    </source>
</reference>
<reference evidence="7" key="2">
    <citation type="submission" date="2020-09" db="EMBL/GenBank/DDBJ databases">
        <authorList>
            <person name="Sun Q."/>
            <person name="Zhou Y."/>
        </authorList>
    </citation>
    <scope>NUCLEOTIDE SEQUENCE</scope>
    <source>
        <strain evidence="7">CGMCC 1.14988</strain>
    </source>
</reference>
<dbReference type="InterPro" id="IPR036059">
    <property type="entry name" value="TldD/PmbA_sf"/>
</dbReference>
<keyword evidence="8" id="KW-1185">Reference proteome</keyword>
<protein>
    <submittedName>
        <fullName evidence="7">Peptidase C69</fullName>
    </submittedName>
</protein>
<keyword evidence="3" id="KW-0378">Hydrolase</keyword>
<dbReference type="Proteomes" id="UP000650511">
    <property type="component" value="Unassembled WGS sequence"/>
</dbReference>
<keyword evidence="4" id="KW-0482">Metalloprotease</keyword>
<dbReference type="InterPro" id="IPR002510">
    <property type="entry name" value="Metalloprtase-TldD/E_N"/>
</dbReference>
<feature type="domain" description="Metalloprotease TldD/E N-terminal" evidence="5">
    <location>
        <begin position="29"/>
        <end position="89"/>
    </location>
</feature>
<dbReference type="GO" id="GO:0005829">
    <property type="term" value="C:cytosol"/>
    <property type="evidence" value="ECO:0007669"/>
    <property type="project" value="TreeGrafter"/>
</dbReference>
<comment type="caution">
    <text evidence="7">The sequence shown here is derived from an EMBL/GenBank/DDBJ whole genome shotgun (WGS) entry which is preliminary data.</text>
</comment>
<evidence type="ECO:0000256" key="3">
    <source>
        <dbReference type="ARBA" id="ARBA00022801"/>
    </source>
</evidence>
<dbReference type="PANTHER" id="PTHR30624">
    <property type="entry name" value="UNCHARACTERIZED PROTEIN TLDD AND PMBA"/>
    <property type="match status" value="1"/>
</dbReference>
<dbReference type="InterPro" id="IPR045569">
    <property type="entry name" value="Metalloprtase-TldD/E_C"/>
</dbReference>
<dbReference type="FunFam" id="3.30.2290.10:FF:000003">
    <property type="entry name" value="Zinc-dependent protease, TldD/PmbA family"/>
    <property type="match status" value="1"/>
</dbReference>
<proteinExistence type="inferred from homology"/>
<evidence type="ECO:0000313" key="7">
    <source>
        <dbReference type="EMBL" id="GGI05218.1"/>
    </source>
</evidence>
<comment type="similarity">
    <text evidence="1">Belongs to the peptidase U62 family.</text>
</comment>
<gene>
    <name evidence="7" type="ORF">GCM10011354_13000</name>
</gene>
<accession>A0A8J3A759</accession>
<dbReference type="Gene3D" id="3.30.2290.10">
    <property type="entry name" value="PmbA/TldD superfamily"/>
    <property type="match status" value="1"/>
</dbReference>
<dbReference type="InterPro" id="IPR051463">
    <property type="entry name" value="Peptidase_U62_metallo"/>
</dbReference>